<feature type="domain" description="YchJ-like middle NTF2-like" evidence="3">
    <location>
        <begin position="32"/>
        <end position="121"/>
    </location>
</feature>
<dbReference type="InterPro" id="IPR023006">
    <property type="entry name" value="YchJ-like"/>
</dbReference>
<dbReference type="SUPFAM" id="SSF54427">
    <property type="entry name" value="NTF2-like"/>
    <property type="match status" value="1"/>
</dbReference>
<evidence type="ECO:0000313" key="5">
    <source>
        <dbReference type="Proteomes" id="UP001500280"/>
    </source>
</evidence>
<dbReference type="PANTHER" id="PTHR33747">
    <property type="entry name" value="UPF0225 PROTEIN SCO1677"/>
    <property type="match status" value="1"/>
</dbReference>
<dbReference type="Pfam" id="PF17775">
    <property type="entry name" value="YchJ_M-like"/>
    <property type="match status" value="1"/>
</dbReference>
<proteinExistence type="inferred from homology"/>
<dbReference type="InterPro" id="IPR048469">
    <property type="entry name" value="YchJ-like_M"/>
</dbReference>
<protein>
    <recommendedName>
        <fullName evidence="2">UPF0225 protein GCM10009745_30210</fullName>
    </recommendedName>
</protein>
<evidence type="ECO:0000259" key="3">
    <source>
        <dbReference type="Pfam" id="PF17775"/>
    </source>
</evidence>
<reference evidence="5" key="1">
    <citation type="journal article" date="2019" name="Int. J. Syst. Evol. Microbiol.">
        <title>The Global Catalogue of Microorganisms (GCM) 10K type strain sequencing project: providing services to taxonomists for standard genome sequencing and annotation.</title>
        <authorList>
            <consortium name="The Broad Institute Genomics Platform"/>
            <consortium name="The Broad Institute Genome Sequencing Center for Infectious Disease"/>
            <person name="Wu L."/>
            <person name="Ma J."/>
        </authorList>
    </citation>
    <scope>NUCLEOTIDE SEQUENCE [LARGE SCALE GENOMIC DNA]</scope>
    <source>
        <strain evidence="5">JCM 14307</strain>
    </source>
</reference>
<sequence length="124" mass="13593">MPGPTTPCPCGLPATYAECCGALHNGTRTATTAEQLMRSRYTAFVVGDTAYLLRTWHSTTRPPVLELSPNIRWTGLEILATTNGTPFHTEGTVEFRASYAGGAQQENSHFTRENGDWTYVSPVR</sequence>
<dbReference type="PANTHER" id="PTHR33747:SF1">
    <property type="entry name" value="ADENYLATE CYCLASE-ASSOCIATED CAP C-TERMINAL DOMAIN-CONTAINING PROTEIN"/>
    <property type="match status" value="1"/>
</dbReference>
<accession>A0ABP4T8F6</accession>
<organism evidence="4 5">
    <name type="scientific">Kribbella yunnanensis</name>
    <dbReference type="NCBI Taxonomy" id="190194"/>
    <lineage>
        <taxon>Bacteria</taxon>
        <taxon>Bacillati</taxon>
        <taxon>Actinomycetota</taxon>
        <taxon>Actinomycetes</taxon>
        <taxon>Propionibacteriales</taxon>
        <taxon>Kribbellaceae</taxon>
        <taxon>Kribbella</taxon>
    </lineage>
</organism>
<dbReference type="RefSeq" id="WP_344150996.1">
    <property type="nucleotide sequence ID" value="NZ_BAAANF010000009.1"/>
</dbReference>
<dbReference type="HAMAP" id="MF_00612">
    <property type="entry name" value="UPF0225"/>
    <property type="match status" value="1"/>
</dbReference>
<name>A0ABP4T8F6_9ACTN</name>
<evidence type="ECO:0000256" key="1">
    <source>
        <dbReference type="ARBA" id="ARBA00010839"/>
    </source>
</evidence>
<dbReference type="InterPro" id="IPR004027">
    <property type="entry name" value="SEC_C_motif"/>
</dbReference>
<dbReference type="InterPro" id="IPR032710">
    <property type="entry name" value="NTF2-like_dom_sf"/>
</dbReference>
<evidence type="ECO:0000256" key="2">
    <source>
        <dbReference type="HAMAP-Rule" id="MF_00612"/>
    </source>
</evidence>
<comment type="caution">
    <text evidence="4">The sequence shown here is derived from an EMBL/GenBank/DDBJ whole genome shotgun (WGS) entry which is preliminary data.</text>
</comment>
<dbReference type="Proteomes" id="UP001500280">
    <property type="component" value="Unassembled WGS sequence"/>
</dbReference>
<keyword evidence="5" id="KW-1185">Reference proteome</keyword>
<dbReference type="Gene3D" id="3.10.450.50">
    <property type="match status" value="1"/>
</dbReference>
<gene>
    <name evidence="4" type="ORF">GCM10009745_30210</name>
</gene>
<evidence type="ECO:0000313" key="4">
    <source>
        <dbReference type="EMBL" id="GAA1683767.1"/>
    </source>
</evidence>
<comment type="similarity">
    <text evidence="1 2">Belongs to the UPF0225 family.</text>
</comment>
<dbReference type="Pfam" id="PF02810">
    <property type="entry name" value="SEC-C"/>
    <property type="match status" value="1"/>
</dbReference>
<dbReference type="EMBL" id="BAAANF010000009">
    <property type="protein sequence ID" value="GAA1683767.1"/>
    <property type="molecule type" value="Genomic_DNA"/>
</dbReference>